<evidence type="ECO:0000256" key="1">
    <source>
        <dbReference type="ARBA" id="ARBA00022722"/>
    </source>
</evidence>
<evidence type="ECO:0000256" key="4">
    <source>
        <dbReference type="SAM" id="MobiDB-lite"/>
    </source>
</evidence>
<dbReference type="InterPro" id="IPR020045">
    <property type="entry name" value="DNA_polI_H3TH"/>
</dbReference>
<dbReference type="InParanoid" id="A0A2K3DZQ4"/>
<dbReference type="GO" id="GO:0008409">
    <property type="term" value="F:5'-3' exonuclease activity"/>
    <property type="evidence" value="ECO:0007669"/>
    <property type="project" value="InterPro"/>
</dbReference>
<keyword evidence="1" id="KW-0540">Nuclease</keyword>
<feature type="compositionally biased region" description="Low complexity" evidence="4">
    <location>
        <begin position="141"/>
        <end position="150"/>
    </location>
</feature>
<dbReference type="InterPro" id="IPR029060">
    <property type="entry name" value="PIN-like_dom_sf"/>
</dbReference>
<dbReference type="InterPro" id="IPR036279">
    <property type="entry name" value="5-3_exonuclease_C_sf"/>
</dbReference>
<evidence type="ECO:0000256" key="3">
    <source>
        <dbReference type="ARBA" id="ARBA00023125"/>
    </source>
</evidence>
<dbReference type="OrthoDB" id="275278at2759"/>
<feature type="region of interest" description="Disordered" evidence="4">
    <location>
        <begin position="37"/>
        <end position="188"/>
    </location>
</feature>
<dbReference type="InterPro" id="IPR020046">
    <property type="entry name" value="5-3_exonucl_a-hlix_arch_N"/>
</dbReference>
<proteinExistence type="predicted"/>
<keyword evidence="7" id="KW-1185">Reference proteome</keyword>
<dbReference type="GeneID" id="5724942"/>
<feature type="domain" description="5'-3' exonuclease" evidence="5">
    <location>
        <begin position="187"/>
        <end position="653"/>
    </location>
</feature>
<dbReference type="PANTHER" id="PTHR42646">
    <property type="entry name" value="FLAP ENDONUCLEASE XNI"/>
    <property type="match status" value="1"/>
</dbReference>
<dbReference type="Gramene" id="PNW86020">
    <property type="protein sequence ID" value="PNW86020"/>
    <property type="gene ID" value="CHLRE_03g205809v5"/>
</dbReference>
<dbReference type="RefSeq" id="XP_042926668.1">
    <property type="nucleotide sequence ID" value="XM_043061493.1"/>
</dbReference>
<dbReference type="Proteomes" id="UP000006906">
    <property type="component" value="Chromosome 3"/>
</dbReference>
<dbReference type="SMART" id="SM00279">
    <property type="entry name" value="HhH2"/>
    <property type="match status" value="1"/>
</dbReference>
<evidence type="ECO:0000259" key="5">
    <source>
        <dbReference type="SMART" id="SM00475"/>
    </source>
</evidence>
<dbReference type="GO" id="GO:0003677">
    <property type="term" value="F:DNA binding"/>
    <property type="evidence" value="ECO:0007669"/>
    <property type="project" value="UniProtKB-KW"/>
</dbReference>
<accession>A0A2K3DZQ4</accession>
<dbReference type="OMA" id="MAELEMW"/>
<organism evidence="6 7">
    <name type="scientific">Chlamydomonas reinhardtii</name>
    <name type="common">Chlamydomonas smithii</name>
    <dbReference type="NCBI Taxonomy" id="3055"/>
    <lineage>
        <taxon>Eukaryota</taxon>
        <taxon>Viridiplantae</taxon>
        <taxon>Chlorophyta</taxon>
        <taxon>core chlorophytes</taxon>
        <taxon>Chlorophyceae</taxon>
        <taxon>CS clade</taxon>
        <taxon>Chlamydomonadales</taxon>
        <taxon>Chlamydomonadaceae</taxon>
        <taxon>Chlamydomonas</taxon>
    </lineage>
</organism>
<dbReference type="Gene3D" id="1.10.150.20">
    <property type="entry name" value="5' to 3' exonuclease, C-terminal subdomain"/>
    <property type="match status" value="1"/>
</dbReference>
<evidence type="ECO:0000313" key="7">
    <source>
        <dbReference type="Proteomes" id="UP000006906"/>
    </source>
</evidence>
<feature type="compositionally biased region" description="Low complexity" evidence="4">
    <location>
        <begin position="95"/>
        <end position="119"/>
    </location>
</feature>
<dbReference type="InterPro" id="IPR002421">
    <property type="entry name" value="5-3_exonuclease"/>
</dbReference>
<gene>
    <name evidence="6" type="ORF">CHLRE_03g205809v5</name>
</gene>
<reference evidence="6 7" key="1">
    <citation type="journal article" date="2007" name="Science">
        <title>The Chlamydomonas genome reveals the evolution of key animal and plant functions.</title>
        <authorList>
            <person name="Merchant S.S."/>
            <person name="Prochnik S.E."/>
            <person name="Vallon O."/>
            <person name="Harris E.H."/>
            <person name="Karpowicz S.J."/>
            <person name="Witman G.B."/>
            <person name="Terry A."/>
            <person name="Salamov A."/>
            <person name="Fritz-Laylin L.K."/>
            <person name="Marechal-Drouard L."/>
            <person name="Marshall W.F."/>
            <person name="Qu L.H."/>
            <person name="Nelson D.R."/>
            <person name="Sanderfoot A.A."/>
            <person name="Spalding M.H."/>
            <person name="Kapitonov V.V."/>
            <person name="Ren Q."/>
            <person name="Ferris P."/>
            <person name="Lindquist E."/>
            <person name="Shapiro H."/>
            <person name="Lucas S.M."/>
            <person name="Grimwood J."/>
            <person name="Schmutz J."/>
            <person name="Cardol P."/>
            <person name="Cerutti H."/>
            <person name="Chanfreau G."/>
            <person name="Chen C.L."/>
            <person name="Cognat V."/>
            <person name="Croft M.T."/>
            <person name="Dent R."/>
            <person name="Dutcher S."/>
            <person name="Fernandez E."/>
            <person name="Fukuzawa H."/>
            <person name="Gonzalez-Ballester D."/>
            <person name="Gonzalez-Halphen D."/>
            <person name="Hallmann A."/>
            <person name="Hanikenne M."/>
            <person name="Hippler M."/>
            <person name="Inwood W."/>
            <person name="Jabbari K."/>
            <person name="Kalanon M."/>
            <person name="Kuras R."/>
            <person name="Lefebvre P.A."/>
            <person name="Lemaire S.D."/>
            <person name="Lobanov A.V."/>
            <person name="Lohr M."/>
            <person name="Manuell A."/>
            <person name="Meier I."/>
            <person name="Mets L."/>
            <person name="Mittag M."/>
            <person name="Mittelmeier T."/>
            <person name="Moroney J.V."/>
            <person name="Moseley J."/>
            <person name="Napoli C."/>
            <person name="Nedelcu A.M."/>
            <person name="Niyogi K."/>
            <person name="Novoselov S.V."/>
            <person name="Paulsen I.T."/>
            <person name="Pazour G."/>
            <person name="Purton S."/>
            <person name="Ral J.P."/>
            <person name="Riano-Pachon D.M."/>
            <person name="Riekhof W."/>
            <person name="Rymarquis L."/>
            <person name="Schroda M."/>
            <person name="Stern D."/>
            <person name="Umen J."/>
            <person name="Willows R."/>
            <person name="Wilson N."/>
            <person name="Zimmer S.L."/>
            <person name="Allmer J."/>
            <person name="Balk J."/>
            <person name="Bisova K."/>
            <person name="Chen C.J."/>
            <person name="Elias M."/>
            <person name="Gendler K."/>
            <person name="Hauser C."/>
            <person name="Lamb M.R."/>
            <person name="Ledford H."/>
            <person name="Long J.C."/>
            <person name="Minagawa J."/>
            <person name="Page M.D."/>
            <person name="Pan J."/>
            <person name="Pootakham W."/>
            <person name="Roje S."/>
            <person name="Rose A."/>
            <person name="Stahlberg E."/>
            <person name="Terauchi A.M."/>
            <person name="Yang P."/>
            <person name="Ball S."/>
            <person name="Bowler C."/>
            <person name="Dieckmann C.L."/>
            <person name="Gladyshev V.N."/>
            <person name="Green P."/>
            <person name="Jorgensen R."/>
            <person name="Mayfield S."/>
            <person name="Mueller-Roeber B."/>
            <person name="Rajamani S."/>
            <person name="Sayre R.T."/>
            <person name="Brokstein P."/>
            <person name="Dubchak I."/>
            <person name="Goodstein D."/>
            <person name="Hornick L."/>
            <person name="Huang Y.W."/>
            <person name="Jhaveri J."/>
            <person name="Luo Y."/>
            <person name="Martinez D."/>
            <person name="Ngau W.C."/>
            <person name="Otillar B."/>
            <person name="Poliakov A."/>
            <person name="Porter A."/>
            <person name="Szajkowski L."/>
            <person name="Werner G."/>
            <person name="Zhou K."/>
            <person name="Grigoriev I.V."/>
            <person name="Rokhsar D.S."/>
            <person name="Grossman A.R."/>
        </authorList>
    </citation>
    <scope>NUCLEOTIDE SEQUENCE [LARGE SCALE GENOMIC DNA]</scope>
    <source>
        <strain evidence="7">CC-503</strain>
    </source>
</reference>
<dbReference type="Gene3D" id="3.40.50.1010">
    <property type="entry name" value="5'-nuclease"/>
    <property type="match status" value="2"/>
</dbReference>
<keyword evidence="3" id="KW-0238">DNA-binding</keyword>
<sequence>MSRLAGRLWAPAVWGGRATGKASCQLLSPRESAFVSSTRAAGLRGRKHAPSREARQTAVSAAAEGAAEAGAVPAAPPVKATRARRAASKPRVSDDTGSAAAAAAAATASDSTPTPVAPSRPRRTRIKPAAPSEEGSGGGAATTTPTAAKPTRARRNSASKKATADALPPSPSLQEQPQAAPVTRPNGQSGVLLVVDGNYLANRAYYGYGNGQRLATSKGVPTSITYSVVRTLRAAIRSVRPTALAVVFDHRGPTFRAALSVLDPSSRTRAGDAAARLVQQGRLDWTDLANRLLAAEPLRADLRAVGAAQDAASPRAYLHPTAATFLPPAGDPAATTSGNPAAEPPLDAAAAGAASSRAAGGWNAEYGATSPATAEDGGDVVRMLAAALGPELAAECGLTEAVAALEAAAAGGGRAVLPPQAYKAGRTPKDEEFYVDFRNLQRLLGLMAIPPLSRPWLEADDLAGLLVQQAVSEGLGVRILTGDRDLFQLVDDAHDVALLYPRRGAASAAASAAAPAARGVAGPGAGAAAARRWDDFPFDELREREVVGALGVRPGLVADYKALTGDDSDRLPGVTGIGPKGAVQLLTEHGDLEGVWRAALEGAAGGIAPKRRAALQADWPAAQYTLTMARVLGSPGAPSGLPPREVLPDRLLQRLALRGYEEAGAVAAAMAELEMWTLAREAGPGGELWRDFGGGGPAAAGVDTGAGVGAAQGAA</sequence>
<dbReference type="Pfam" id="PF02739">
    <property type="entry name" value="5_3_exonuc_N"/>
    <property type="match status" value="2"/>
</dbReference>
<dbReference type="Pfam" id="PF01367">
    <property type="entry name" value="5_3_exonuc"/>
    <property type="match status" value="1"/>
</dbReference>
<keyword evidence="2" id="KW-0378">Hydrolase</keyword>
<dbReference type="PANTHER" id="PTHR42646:SF2">
    <property type="entry name" value="5'-3' EXONUCLEASE FAMILY PROTEIN"/>
    <property type="match status" value="1"/>
</dbReference>
<dbReference type="GO" id="GO:0033567">
    <property type="term" value="P:DNA replication, Okazaki fragment processing"/>
    <property type="evidence" value="ECO:0000318"/>
    <property type="project" value="GO_Central"/>
</dbReference>
<feature type="compositionally biased region" description="Low complexity" evidence="4">
    <location>
        <begin position="57"/>
        <end position="80"/>
    </location>
</feature>
<feature type="region of interest" description="Disordered" evidence="4">
    <location>
        <begin position="323"/>
        <end position="353"/>
    </location>
</feature>
<dbReference type="InterPro" id="IPR038969">
    <property type="entry name" value="FEN"/>
</dbReference>
<dbReference type="GO" id="GO:0017108">
    <property type="term" value="F:5'-flap endonuclease activity"/>
    <property type="evidence" value="ECO:0000318"/>
    <property type="project" value="GO_Central"/>
</dbReference>
<name>A0A2K3DZQ4_CHLRE</name>
<dbReference type="STRING" id="3055.A0A2K3DZQ4"/>
<dbReference type="InterPro" id="IPR008918">
    <property type="entry name" value="HhH2"/>
</dbReference>
<dbReference type="EMBL" id="CM008964">
    <property type="protein sequence ID" value="PNW86020.1"/>
    <property type="molecule type" value="Genomic_DNA"/>
</dbReference>
<dbReference type="SMART" id="SM00475">
    <property type="entry name" value="53EXOc"/>
    <property type="match status" value="1"/>
</dbReference>
<dbReference type="KEGG" id="cre:CHLRE_03g205809v5"/>
<protein>
    <recommendedName>
        <fullName evidence="5">5'-3' exonuclease domain-containing protein</fullName>
    </recommendedName>
</protein>
<feature type="compositionally biased region" description="Low complexity" evidence="4">
    <location>
        <begin position="340"/>
        <end position="353"/>
    </location>
</feature>
<evidence type="ECO:0000313" key="6">
    <source>
        <dbReference type="EMBL" id="PNW86020.1"/>
    </source>
</evidence>
<dbReference type="CDD" id="cd09898">
    <property type="entry name" value="H3TH_53EXO"/>
    <property type="match status" value="1"/>
</dbReference>
<dbReference type="AlphaFoldDB" id="A0A2K3DZQ4"/>
<dbReference type="CDD" id="cd09859">
    <property type="entry name" value="PIN_53EXO"/>
    <property type="match status" value="1"/>
</dbReference>
<dbReference type="SUPFAM" id="SSF47807">
    <property type="entry name" value="5' to 3' exonuclease, C-terminal subdomain"/>
    <property type="match status" value="1"/>
</dbReference>
<feature type="compositionally biased region" description="Low complexity" evidence="4">
    <location>
        <begin position="172"/>
        <end position="181"/>
    </location>
</feature>
<evidence type="ECO:0000256" key="2">
    <source>
        <dbReference type="ARBA" id="ARBA00022801"/>
    </source>
</evidence>
<dbReference type="SUPFAM" id="SSF88723">
    <property type="entry name" value="PIN domain-like"/>
    <property type="match status" value="2"/>
</dbReference>